<dbReference type="GO" id="GO:0003755">
    <property type="term" value="F:peptidyl-prolyl cis-trans isomerase activity"/>
    <property type="evidence" value="ECO:0007669"/>
    <property type="project" value="UniProtKB-UniRule"/>
</dbReference>
<dbReference type="GO" id="GO:0006457">
    <property type="term" value="P:protein folding"/>
    <property type="evidence" value="ECO:0007669"/>
    <property type="project" value="InterPro"/>
</dbReference>
<evidence type="ECO:0000256" key="4">
    <source>
        <dbReference type="ARBA" id="ARBA00023235"/>
    </source>
</evidence>
<evidence type="ECO:0000256" key="3">
    <source>
        <dbReference type="ARBA" id="ARBA00023110"/>
    </source>
</evidence>
<dbReference type="Pfam" id="PF00254">
    <property type="entry name" value="FKBP_C"/>
    <property type="match status" value="1"/>
</dbReference>
<dbReference type="InterPro" id="IPR000774">
    <property type="entry name" value="PPIase_FKBP_N"/>
</dbReference>
<dbReference type="AlphaFoldDB" id="A0A6V8N469"/>
<feature type="chain" id="PRO_5027987593" description="Peptidyl-prolyl cis-trans isomerase" evidence="7">
    <location>
        <begin position="20"/>
        <end position="224"/>
    </location>
</feature>
<dbReference type="Gene3D" id="1.10.287.460">
    <property type="entry name" value="Peptidyl-prolyl cis-trans isomerase, FKBP-type, N-terminal domain"/>
    <property type="match status" value="1"/>
</dbReference>
<dbReference type="Proteomes" id="UP000587586">
    <property type="component" value="Unassembled WGS sequence"/>
</dbReference>
<dbReference type="Pfam" id="PF01346">
    <property type="entry name" value="FKBP_N"/>
    <property type="match status" value="1"/>
</dbReference>
<keyword evidence="3 5" id="KW-0697">Rotamase</keyword>
<comment type="catalytic activity">
    <reaction evidence="1 5 6">
        <text>[protein]-peptidylproline (omega=180) = [protein]-peptidylproline (omega=0)</text>
        <dbReference type="Rhea" id="RHEA:16237"/>
        <dbReference type="Rhea" id="RHEA-COMP:10747"/>
        <dbReference type="Rhea" id="RHEA-COMP:10748"/>
        <dbReference type="ChEBI" id="CHEBI:83833"/>
        <dbReference type="ChEBI" id="CHEBI:83834"/>
        <dbReference type="EC" id="5.2.1.8"/>
    </reaction>
</comment>
<evidence type="ECO:0000259" key="8">
    <source>
        <dbReference type="PROSITE" id="PS50059"/>
    </source>
</evidence>
<reference evidence="10" key="1">
    <citation type="submission" date="2020-06" db="EMBL/GenBank/DDBJ databases">
        <title>Draft genomic sequecing of Geomonas sp. Red745.</title>
        <authorList>
            <person name="Itoh H."/>
            <person name="Xu Z.X."/>
            <person name="Ushijima N."/>
            <person name="Masuda Y."/>
            <person name="Shiratori Y."/>
            <person name="Senoo K."/>
        </authorList>
    </citation>
    <scope>NUCLEOTIDE SEQUENCE [LARGE SCALE GENOMIC DNA]</scope>
    <source>
        <strain evidence="10">Red745</strain>
    </source>
</reference>
<dbReference type="EMBL" id="BLXZ01000001">
    <property type="protein sequence ID" value="GFO66677.1"/>
    <property type="molecule type" value="Genomic_DNA"/>
</dbReference>
<dbReference type="InterPro" id="IPR001179">
    <property type="entry name" value="PPIase_FKBP_dom"/>
</dbReference>
<dbReference type="FunFam" id="3.10.50.40:FF:000006">
    <property type="entry name" value="Peptidyl-prolyl cis-trans isomerase"/>
    <property type="match status" value="1"/>
</dbReference>
<dbReference type="InterPro" id="IPR036944">
    <property type="entry name" value="PPIase_FKBP_N_sf"/>
</dbReference>
<feature type="domain" description="PPIase FKBP-type" evidence="8">
    <location>
        <begin position="138"/>
        <end position="223"/>
    </location>
</feature>
<dbReference type="PANTHER" id="PTHR43811">
    <property type="entry name" value="FKBP-TYPE PEPTIDYL-PROLYL CIS-TRANS ISOMERASE FKPA"/>
    <property type="match status" value="1"/>
</dbReference>
<dbReference type="SUPFAM" id="SSF54534">
    <property type="entry name" value="FKBP-like"/>
    <property type="match status" value="1"/>
</dbReference>
<dbReference type="Gene3D" id="3.10.50.40">
    <property type="match status" value="1"/>
</dbReference>
<evidence type="ECO:0000313" key="10">
    <source>
        <dbReference type="Proteomes" id="UP000587586"/>
    </source>
</evidence>
<evidence type="ECO:0000256" key="6">
    <source>
        <dbReference type="RuleBase" id="RU003915"/>
    </source>
</evidence>
<evidence type="ECO:0000256" key="2">
    <source>
        <dbReference type="ARBA" id="ARBA00006577"/>
    </source>
</evidence>
<keyword evidence="7" id="KW-0732">Signal</keyword>
<dbReference type="PANTHER" id="PTHR43811:SF19">
    <property type="entry name" value="39 KDA FK506-BINDING NUCLEAR PROTEIN"/>
    <property type="match status" value="1"/>
</dbReference>
<dbReference type="PROSITE" id="PS50059">
    <property type="entry name" value="FKBP_PPIASE"/>
    <property type="match status" value="1"/>
</dbReference>
<name>A0A6V8N469_9BACT</name>
<dbReference type="InterPro" id="IPR046357">
    <property type="entry name" value="PPIase_dom_sf"/>
</dbReference>
<feature type="signal peptide" evidence="7">
    <location>
        <begin position="1"/>
        <end position="19"/>
    </location>
</feature>
<evidence type="ECO:0000256" key="1">
    <source>
        <dbReference type="ARBA" id="ARBA00000971"/>
    </source>
</evidence>
<dbReference type="RefSeq" id="WP_183359213.1">
    <property type="nucleotide sequence ID" value="NZ_BLXZ01000001.1"/>
</dbReference>
<sequence>MRSFVTAALVTVLALPVCAAGQDQKSLQTDDQKTLYAVGQVIARQLSVFDLTPQELEIVKQGLSDGVMGSKPLVEMEAYKNKIQQLAVARRDAQGNKLAAKSKEVIDQAAKEKGAVKTASGMVYVPVKEGTGTSPAATDKVKVNYRGTFVDGKEFDSSYATGQPVEFRLNQVVKCWTEGVQMMKPGGKAKLVCPPDLAYGERGSGAIPANSTLVFDVELLEVSK</sequence>
<comment type="similarity">
    <text evidence="2 6">Belongs to the FKBP-type PPIase family.</text>
</comment>
<evidence type="ECO:0000256" key="5">
    <source>
        <dbReference type="PROSITE-ProRule" id="PRU00277"/>
    </source>
</evidence>
<keyword evidence="10" id="KW-1185">Reference proteome</keyword>
<proteinExistence type="inferred from homology"/>
<keyword evidence="4 5" id="KW-0413">Isomerase</keyword>
<organism evidence="9 10">
    <name type="scientific">Geomonas limicola</name>
    <dbReference type="NCBI Taxonomy" id="2740186"/>
    <lineage>
        <taxon>Bacteria</taxon>
        <taxon>Pseudomonadati</taxon>
        <taxon>Thermodesulfobacteriota</taxon>
        <taxon>Desulfuromonadia</taxon>
        <taxon>Geobacterales</taxon>
        <taxon>Geobacteraceae</taxon>
        <taxon>Geomonas</taxon>
    </lineage>
</organism>
<evidence type="ECO:0000313" key="9">
    <source>
        <dbReference type="EMBL" id="GFO66677.1"/>
    </source>
</evidence>
<dbReference type="EC" id="5.2.1.8" evidence="6"/>
<comment type="caution">
    <text evidence="9">The sequence shown here is derived from an EMBL/GenBank/DDBJ whole genome shotgun (WGS) entry which is preliminary data.</text>
</comment>
<accession>A0A6V8N469</accession>
<evidence type="ECO:0000256" key="7">
    <source>
        <dbReference type="SAM" id="SignalP"/>
    </source>
</evidence>
<protein>
    <recommendedName>
        <fullName evidence="6">Peptidyl-prolyl cis-trans isomerase</fullName>
        <ecNumber evidence="6">5.2.1.8</ecNumber>
    </recommendedName>
</protein>
<gene>
    <name evidence="9" type="ORF">GMLC_02560</name>
</gene>